<reference evidence="1" key="1">
    <citation type="submission" date="2022-03" db="EMBL/GenBank/DDBJ databases">
        <authorList>
            <person name="Sayadi A."/>
        </authorList>
    </citation>
    <scope>NUCLEOTIDE SEQUENCE</scope>
</reference>
<dbReference type="AlphaFoldDB" id="A0A9P0QDE8"/>
<dbReference type="EMBL" id="CAKOFQ010009407">
    <property type="protein sequence ID" value="CAH2017705.1"/>
    <property type="molecule type" value="Genomic_DNA"/>
</dbReference>
<organism evidence="1 2">
    <name type="scientific">Acanthoscelides obtectus</name>
    <name type="common">Bean weevil</name>
    <name type="synonym">Bruchus obtectus</name>
    <dbReference type="NCBI Taxonomy" id="200917"/>
    <lineage>
        <taxon>Eukaryota</taxon>
        <taxon>Metazoa</taxon>
        <taxon>Ecdysozoa</taxon>
        <taxon>Arthropoda</taxon>
        <taxon>Hexapoda</taxon>
        <taxon>Insecta</taxon>
        <taxon>Pterygota</taxon>
        <taxon>Neoptera</taxon>
        <taxon>Endopterygota</taxon>
        <taxon>Coleoptera</taxon>
        <taxon>Polyphaga</taxon>
        <taxon>Cucujiformia</taxon>
        <taxon>Chrysomeloidea</taxon>
        <taxon>Chrysomelidae</taxon>
        <taxon>Bruchinae</taxon>
        <taxon>Bruchini</taxon>
        <taxon>Acanthoscelides</taxon>
    </lineage>
</organism>
<name>A0A9P0QDE8_ACAOB</name>
<protein>
    <submittedName>
        <fullName evidence="1">Uncharacterized protein</fullName>
    </submittedName>
</protein>
<keyword evidence="2" id="KW-1185">Reference proteome</keyword>
<comment type="caution">
    <text evidence="1">The sequence shown here is derived from an EMBL/GenBank/DDBJ whole genome shotgun (WGS) entry which is preliminary data.</text>
</comment>
<gene>
    <name evidence="1" type="ORF">ACAOBT_LOCUS36183</name>
</gene>
<accession>A0A9P0QDE8</accession>
<feature type="non-terminal residue" evidence="1">
    <location>
        <position position="60"/>
    </location>
</feature>
<evidence type="ECO:0000313" key="1">
    <source>
        <dbReference type="EMBL" id="CAH2017705.1"/>
    </source>
</evidence>
<evidence type="ECO:0000313" key="2">
    <source>
        <dbReference type="Proteomes" id="UP001152888"/>
    </source>
</evidence>
<sequence length="60" mass="6978">GLELGTAQLNFVQNNKSWFDNQLYDYKLEKDRIYKFSLDLGTCVRFPLEWAVIETCNGDG</sequence>
<dbReference type="Proteomes" id="UP001152888">
    <property type="component" value="Unassembled WGS sequence"/>
</dbReference>
<proteinExistence type="predicted"/>